<accession>W4K2N0</accession>
<evidence type="ECO:0000256" key="1">
    <source>
        <dbReference type="ARBA" id="ARBA00009670"/>
    </source>
</evidence>
<sequence length="444" mass="48787">MGGLAASLSFGAASELVRRSASSSESANAGSGSLMLTEANVTRLVSKLSQMRGAALKIGQFLSIQDTHVLPPEIERVFRRVQNSAHYMPNWQMEKVLATSLGPSWRTAFSTFDPTPFAAASIGQVHRAVLTADASPTGAEARVAVKIQFPNVRESVETDLSYVSALMKVGGVLPKGAFLGRTIEVMKQELADECDYAREASFLRAFRGPSKLGNDARFKVPWVWDGSTDRVLVMEHVDGTSVGGDTVNVLPQEDRDAIAARIIELCFNELFVFRAMQTDPNWSNFLWNARTKQVRGIELVDFGATREYDVAFIDNWLRLLQAAASGDRATSIERSIQLGYLTGEENEMMLDAHVTSMALLATPFRADTPQPFAFGPGSRWAEVTGEIRSLIPVMLRHRLTPPPRETYSLNRKLSGAFLLASRLGARVDCKTLWDGVVDGYKFTT</sequence>
<dbReference type="GO" id="GO:0016740">
    <property type="term" value="F:transferase activity"/>
    <property type="evidence" value="ECO:0007669"/>
    <property type="project" value="UniProtKB-KW"/>
</dbReference>
<dbReference type="InterPro" id="IPR034646">
    <property type="entry name" value="ADCK3_dom"/>
</dbReference>
<evidence type="ECO:0000256" key="4">
    <source>
        <dbReference type="ARBA" id="ARBA00022840"/>
    </source>
</evidence>
<dbReference type="eggNOG" id="KOG1234">
    <property type="taxonomic scope" value="Eukaryota"/>
</dbReference>
<keyword evidence="4" id="KW-0067">ATP-binding</keyword>
<protein>
    <submittedName>
        <fullName evidence="6">ABC transporter</fullName>
    </submittedName>
</protein>
<dbReference type="SUPFAM" id="SSF56112">
    <property type="entry name" value="Protein kinase-like (PK-like)"/>
    <property type="match status" value="1"/>
</dbReference>
<keyword evidence="7" id="KW-1185">Reference proteome</keyword>
<dbReference type="GO" id="GO:0006744">
    <property type="term" value="P:ubiquinone biosynthetic process"/>
    <property type="evidence" value="ECO:0007669"/>
    <property type="project" value="TreeGrafter"/>
</dbReference>
<dbReference type="PANTHER" id="PTHR43851:SF3">
    <property type="entry name" value="COENZYME Q8"/>
    <property type="match status" value="1"/>
</dbReference>
<dbReference type="EMBL" id="KI925460">
    <property type="protein sequence ID" value="ETW79610.1"/>
    <property type="molecule type" value="Genomic_DNA"/>
</dbReference>
<dbReference type="GO" id="GO:0005524">
    <property type="term" value="F:ATP binding"/>
    <property type="evidence" value="ECO:0007669"/>
    <property type="project" value="UniProtKB-KW"/>
</dbReference>
<dbReference type="OrthoDB" id="201153at2759"/>
<dbReference type="Pfam" id="PF03109">
    <property type="entry name" value="ABC1"/>
    <property type="match status" value="1"/>
</dbReference>
<evidence type="ECO:0000256" key="2">
    <source>
        <dbReference type="ARBA" id="ARBA00022679"/>
    </source>
</evidence>
<dbReference type="GeneID" id="20678656"/>
<evidence type="ECO:0000259" key="5">
    <source>
        <dbReference type="Pfam" id="PF03109"/>
    </source>
</evidence>
<evidence type="ECO:0000256" key="3">
    <source>
        <dbReference type="ARBA" id="ARBA00022741"/>
    </source>
</evidence>
<feature type="domain" description="ABC1 atypical kinase-like" evidence="5">
    <location>
        <begin position="80"/>
        <end position="330"/>
    </location>
</feature>
<proteinExistence type="inferred from homology"/>
<organism evidence="6 7">
    <name type="scientific">Heterobasidion irregulare (strain TC 32-1)</name>
    <dbReference type="NCBI Taxonomy" id="747525"/>
    <lineage>
        <taxon>Eukaryota</taxon>
        <taxon>Fungi</taxon>
        <taxon>Dikarya</taxon>
        <taxon>Basidiomycota</taxon>
        <taxon>Agaricomycotina</taxon>
        <taxon>Agaricomycetes</taxon>
        <taxon>Russulales</taxon>
        <taxon>Bondarzewiaceae</taxon>
        <taxon>Heterobasidion</taxon>
        <taxon>Heterobasidion annosum species complex</taxon>
    </lineage>
</organism>
<dbReference type="AlphaFoldDB" id="W4K2N0"/>
<reference evidence="6 7" key="1">
    <citation type="journal article" date="2012" name="New Phytol.">
        <title>Insight into trade-off between wood decay and parasitism from the genome of a fungal forest pathogen.</title>
        <authorList>
            <person name="Olson A."/>
            <person name="Aerts A."/>
            <person name="Asiegbu F."/>
            <person name="Belbahri L."/>
            <person name="Bouzid O."/>
            <person name="Broberg A."/>
            <person name="Canback B."/>
            <person name="Coutinho P.M."/>
            <person name="Cullen D."/>
            <person name="Dalman K."/>
            <person name="Deflorio G."/>
            <person name="van Diepen L.T."/>
            <person name="Dunand C."/>
            <person name="Duplessis S."/>
            <person name="Durling M."/>
            <person name="Gonthier P."/>
            <person name="Grimwood J."/>
            <person name="Fossdal C.G."/>
            <person name="Hansson D."/>
            <person name="Henrissat B."/>
            <person name="Hietala A."/>
            <person name="Himmelstrand K."/>
            <person name="Hoffmeister D."/>
            <person name="Hogberg N."/>
            <person name="James T.Y."/>
            <person name="Karlsson M."/>
            <person name="Kohler A."/>
            <person name="Kues U."/>
            <person name="Lee Y.H."/>
            <person name="Lin Y.C."/>
            <person name="Lind M."/>
            <person name="Lindquist E."/>
            <person name="Lombard V."/>
            <person name="Lucas S."/>
            <person name="Lunden K."/>
            <person name="Morin E."/>
            <person name="Murat C."/>
            <person name="Park J."/>
            <person name="Raffaello T."/>
            <person name="Rouze P."/>
            <person name="Salamov A."/>
            <person name="Schmutz J."/>
            <person name="Solheim H."/>
            <person name="Stahlberg J."/>
            <person name="Velez H."/>
            <person name="de Vries R.P."/>
            <person name="Wiebenga A."/>
            <person name="Woodward S."/>
            <person name="Yakovlev I."/>
            <person name="Garbelotto M."/>
            <person name="Martin F."/>
            <person name="Grigoriev I.V."/>
            <person name="Stenlid J."/>
        </authorList>
    </citation>
    <scope>NUCLEOTIDE SEQUENCE [LARGE SCALE GENOMIC DNA]</scope>
    <source>
        <strain evidence="6 7">TC 32-1</strain>
    </source>
</reference>
<dbReference type="InterPro" id="IPR004147">
    <property type="entry name" value="ABC1_dom"/>
</dbReference>
<dbReference type="FunCoup" id="W4K2N0">
    <property type="interactions" value="185"/>
</dbReference>
<comment type="similarity">
    <text evidence="1">Belongs to the protein kinase superfamily. ADCK protein kinase family.</text>
</comment>
<dbReference type="InterPro" id="IPR011009">
    <property type="entry name" value="Kinase-like_dom_sf"/>
</dbReference>
<dbReference type="Proteomes" id="UP000030671">
    <property type="component" value="Unassembled WGS sequence"/>
</dbReference>
<dbReference type="KEGG" id="hir:HETIRDRAFT_63857"/>
<evidence type="ECO:0000313" key="7">
    <source>
        <dbReference type="Proteomes" id="UP000030671"/>
    </source>
</evidence>
<name>W4K2N0_HETIT</name>
<dbReference type="CDD" id="cd13970">
    <property type="entry name" value="ABC1_ADCK3"/>
    <property type="match status" value="1"/>
</dbReference>
<keyword evidence="2" id="KW-0808">Transferase</keyword>
<evidence type="ECO:0000313" key="6">
    <source>
        <dbReference type="EMBL" id="ETW79610.1"/>
    </source>
</evidence>
<keyword evidence="3" id="KW-0547">Nucleotide-binding</keyword>
<dbReference type="InterPro" id="IPR051409">
    <property type="entry name" value="Atypical_kinase_ADCK"/>
</dbReference>
<dbReference type="InParanoid" id="W4K2N0"/>
<gene>
    <name evidence="6" type="ORF">HETIRDRAFT_63857</name>
</gene>
<dbReference type="PANTHER" id="PTHR43851">
    <property type="match status" value="1"/>
</dbReference>
<dbReference type="RefSeq" id="XP_009547972.1">
    <property type="nucleotide sequence ID" value="XM_009549677.1"/>
</dbReference>
<dbReference type="HOGENOM" id="CLU_006533_9_0_1"/>
<dbReference type="STRING" id="747525.W4K2N0"/>